<reference evidence="2 3" key="1">
    <citation type="journal article" date="2016" name="Nat. Commun.">
        <title>Thousands of microbial genomes shed light on interconnected biogeochemical processes in an aquifer system.</title>
        <authorList>
            <person name="Anantharaman K."/>
            <person name="Brown C.T."/>
            <person name="Hug L.A."/>
            <person name="Sharon I."/>
            <person name="Castelle C.J."/>
            <person name="Probst A.J."/>
            <person name="Thomas B.C."/>
            <person name="Singh A."/>
            <person name="Wilkins M.J."/>
            <person name="Karaoz U."/>
            <person name="Brodie E.L."/>
            <person name="Williams K.H."/>
            <person name="Hubbard S.S."/>
            <person name="Banfield J.F."/>
        </authorList>
    </citation>
    <scope>NUCLEOTIDE SEQUENCE [LARGE SCALE GENOMIC DNA]</scope>
</reference>
<keyword evidence="1" id="KW-0472">Membrane</keyword>
<gene>
    <name evidence="2" type="ORF">A2942_00110</name>
</gene>
<keyword evidence="1" id="KW-1133">Transmembrane helix</keyword>
<name>A0A1G2DJE1_9BACT</name>
<comment type="caution">
    <text evidence="2">The sequence shown here is derived from an EMBL/GenBank/DDBJ whole genome shotgun (WGS) entry which is preliminary data.</text>
</comment>
<dbReference type="EMBL" id="MHLP01000003">
    <property type="protein sequence ID" value="OGZ13775.1"/>
    <property type="molecule type" value="Genomic_DNA"/>
</dbReference>
<dbReference type="AlphaFoldDB" id="A0A1G2DJE1"/>
<feature type="transmembrane region" description="Helical" evidence="1">
    <location>
        <begin position="24"/>
        <end position="45"/>
    </location>
</feature>
<evidence type="ECO:0000313" key="2">
    <source>
        <dbReference type="EMBL" id="OGZ13775.1"/>
    </source>
</evidence>
<dbReference type="Proteomes" id="UP000178534">
    <property type="component" value="Unassembled WGS sequence"/>
</dbReference>
<evidence type="ECO:0000313" key="3">
    <source>
        <dbReference type="Proteomes" id="UP000178534"/>
    </source>
</evidence>
<accession>A0A1G2DJE1</accession>
<proteinExistence type="predicted"/>
<sequence>MEQNQNWSGQQNPFPSAPAKNSSAVFLVGGIILIVILAFLGWYFLKEQGETIPIEQSLNGETDAATTALVQQGTSDELSDIETDLEATDLDSLNEIDQL</sequence>
<protein>
    <submittedName>
        <fullName evidence="2">Uncharacterized protein</fullName>
    </submittedName>
</protein>
<evidence type="ECO:0000256" key="1">
    <source>
        <dbReference type="SAM" id="Phobius"/>
    </source>
</evidence>
<dbReference type="STRING" id="1798665.A2942_00110"/>
<organism evidence="2 3">
    <name type="scientific">Candidatus Lloydbacteria bacterium RIFCSPLOWO2_01_FULL_50_20</name>
    <dbReference type="NCBI Taxonomy" id="1798665"/>
    <lineage>
        <taxon>Bacteria</taxon>
        <taxon>Candidatus Lloydiibacteriota</taxon>
    </lineage>
</organism>
<keyword evidence="1" id="KW-0812">Transmembrane</keyword>